<dbReference type="PANTHER" id="PTHR10693">
    <property type="entry name" value="RAS GTPASE-ACTIVATING PROTEIN-BINDING PROTEIN"/>
    <property type="match status" value="1"/>
</dbReference>
<feature type="compositionally biased region" description="Low complexity" evidence="4">
    <location>
        <begin position="485"/>
        <end position="494"/>
    </location>
</feature>
<keyword evidence="8" id="KW-1185">Reference proteome</keyword>
<dbReference type="Gene3D" id="3.10.450.50">
    <property type="match status" value="1"/>
</dbReference>
<feature type="domain" description="RRM" evidence="5">
    <location>
        <begin position="365"/>
        <end position="457"/>
    </location>
</feature>
<comment type="subcellular location">
    <subcellularLocation>
        <location evidence="1">Cytoplasm</location>
        <location evidence="1">Stress granule</location>
    </subcellularLocation>
</comment>
<dbReference type="Proteomes" id="UP000277928">
    <property type="component" value="Unassembled WGS sequence"/>
</dbReference>
<dbReference type="Gene3D" id="3.30.70.330">
    <property type="match status" value="1"/>
</dbReference>
<proteinExistence type="predicted"/>
<evidence type="ECO:0000256" key="4">
    <source>
        <dbReference type="SAM" id="MobiDB-lite"/>
    </source>
</evidence>
<dbReference type="STRING" id="42156.A0A3P6V5I3"/>
<dbReference type="InterPro" id="IPR035979">
    <property type="entry name" value="RBD_domain_sf"/>
</dbReference>
<evidence type="ECO:0000259" key="5">
    <source>
        <dbReference type="PROSITE" id="PS50102"/>
    </source>
</evidence>
<accession>A0A3P6V5I3</accession>
<evidence type="ECO:0000256" key="1">
    <source>
        <dbReference type="ARBA" id="ARBA00004210"/>
    </source>
</evidence>
<dbReference type="AlphaFoldDB" id="A0A3P6V5I3"/>
<dbReference type="OMA" id="RPRGNAY"/>
<dbReference type="InterPro" id="IPR039539">
    <property type="entry name" value="Ras_GTPase_bind_prot"/>
</dbReference>
<evidence type="ECO:0008006" key="9">
    <source>
        <dbReference type="Google" id="ProtNLM"/>
    </source>
</evidence>
<feature type="compositionally biased region" description="Basic and acidic residues" evidence="4">
    <location>
        <begin position="282"/>
        <end position="296"/>
    </location>
</feature>
<feature type="compositionally biased region" description="Gly residues" evidence="4">
    <location>
        <begin position="495"/>
        <end position="506"/>
    </location>
</feature>
<evidence type="ECO:0000313" key="8">
    <source>
        <dbReference type="Proteomes" id="UP000277928"/>
    </source>
</evidence>
<dbReference type="GO" id="GO:0005829">
    <property type="term" value="C:cytosol"/>
    <property type="evidence" value="ECO:0007669"/>
    <property type="project" value="TreeGrafter"/>
</dbReference>
<dbReference type="OrthoDB" id="339151at2759"/>
<organism evidence="7 8">
    <name type="scientific">Litomosoides sigmodontis</name>
    <name type="common">Filarial nematode worm</name>
    <dbReference type="NCBI Taxonomy" id="42156"/>
    <lineage>
        <taxon>Eukaryota</taxon>
        <taxon>Metazoa</taxon>
        <taxon>Ecdysozoa</taxon>
        <taxon>Nematoda</taxon>
        <taxon>Chromadorea</taxon>
        <taxon>Rhabditida</taxon>
        <taxon>Spirurina</taxon>
        <taxon>Spiruromorpha</taxon>
        <taxon>Filarioidea</taxon>
        <taxon>Onchocercidae</taxon>
        <taxon>Litomosoides</taxon>
    </lineage>
</organism>
<dbReference type="CDD" id="cd00780">
    <property type="entry name" value="NTF2"/>
    <property type="match status" value="1"/>
</dbReference>
<dbReference type="SUPFAM" id="SSF54427">
    <property type="entry name" value="NTF2-like"/>
    <property type="match status" value="1"/>
</dbReference>
<dbReference type="InterPro" id="IPR012677">
    <property type="entry name" value="Nucleotide-bd_a/b_plait_sf"/>
</dbReference>
<feature type="region of interest" description="Disordered" evidence="4">
    <location>
        <begin position="280"/>
        <end position="303"/>
    </location>
</feature>
<dbReference type="InterPro" id="IPR018222">
    <property type="entry name" value="Nuclear_transport_factor_2_euk"/>
</dbReference>
<dbReference type="PANTHER" id="PTHR10693:SF20">
    <property type="entry name" value="AT27578P"/>
    <property type="match status" value="1"/>
</dbReference>
<feature type="domain" description="NTF2" evidence="6">
    <location>
        <begin position="78"/>
        <end position="191"/>
    </location>
</feature>
<evidence type="ECO:0000256" key="3">
    <source>
        <dbReference type="PROSITE-ProRule" id="PRU00176"/>
    </source>
</evidence>
<evidence type="ECO:0000259" key="6">
    <source>
        <dbReference type="PROSITE" id="PS50177"/>
    </source>
</evidence>
<name>A0A3P6V5I3_LITSI</name>
<dbReference type="Pfam" id="PF02136">
    <property type="entry name" value="NTF2"/>
    <property type="match status" value="1"/>
</dbReference>
<dbReference type="GO" id="GO:1990904">
    <property type="term" value="C:ribonucleoprotein complex"/>
    <property type="evidence" value="ECO:0007669"/>
    <property type="project" value="TreeGrafter"/>
</dbReference>
<dbReference type="InterPro" id="IPR000504">
    <property type="entry name" value="RRM_dom"/>
</dbReference>
<reference evidence="7 8" key="1">
    <citation type="submission" date="2018-08" db="EMBL/GenBank/DDBJ databases">
        <authorList>
            <person name="Laetsch R D."/>
            <person name="Stevens L."/>
            <person name="Kumar S."/>
            <person name="Blaxter L. M."/>
        </authorList>
    </citation>
    <scope>NUCLEOTIDE SEQUENCE [LARGE SCALE GENOMIC DNA]</scope>
</reference>
<gene>
    <name evidence="7" type="ORF">NLS_LOCUS7080</name>
</gene>
<dbReference type="PROSITE" id="PS50177">
    <property type="entry name" value="NTF2_DOMAIN"/>
    <property type="match status" value="1"/>
</dbReference>
<dbReference type="InterPro" id="IPR002075">
    <property type="entry name" value="NTF2_dom"/>
</dbReference>
<dbReference type="SUPFAM" id="SSF54928">
    <property type="entry name" value="RNA-binding domain, RBD"/>
    <property type="match status" value="1"/>
</dbReference>
<protein>
    <recommendedName>
        <fullName evidence="9">NTF2 domain-containing protein</fullName>
    </recommendedName>
</protein>
<dbReference type="EMBL" id="UYRX01000686">
    <property type="protein sequence ID" value="VDK85331.1"/>
    <property type="molecule type" value="Genomic_DNA"/>
</dbReference>
<evidence type="ECO:0000256" key="2">
    <source>
        <dbReference type="ARBA" id="ARBA00022884"/>
    </source>
</evidence>
<feature type="region of interest" description="Disordered" evidence="4">
    <location>
        <begin position="470"/>
        <end position="526"/>
    </location>
</feature>
<keyword evidence="2 3" id="KW-0694">RNA-binding</keyword>
<dbReference type="GO" id="GO:0003729">
    <property type="term" value="F:mRNA binding"/>
    <property type="evidence" value="ECO:0007669"/>
    <property type="project" value="TreeGrafter"/>
</dbReference>
<dbReference type="InterPro" id="IPR032710">
    <property type="entry name" value="NTF2-like_dom_sf"/>
</dbReference>
<dbReference type="PROSITE" id="PS50102">
    <property type="entry name" value="RRM"/>
    <property type="match status" value="1"/>
</dbReference>
<sequence length="526" mass="57927">MHFINVIQQSSFFFYNSDKGIPIRNAYTTQGSVLSDVIGIACLQRSLSFNMKMEGVGDVMNGRTNEVAKMLQPSPKEIGREFVRQYYTMLSERPQDVFRFYSHESYFAHDTDQPVQGQQKIQKAIERLAFVDCKARIYTVSGTATMNNGLVIQVCGELSIGDNPERRFLQTFILCPQTPKKYYVHNDVFQWLDRAFGDTVIQPQKNDVQTQIVAEDNTAANGEAEGINGHAQSISTIHNQIGNADQSADNLKEQHLEPIPAVNTNTVAPDAKRQVNDIANSKLDDGSVEETQREDSNPVVVDPTPTTWAKLVGGNHTTAATAAVQLPNTTQVTVQPPVRLPATQNQISISVSNNTNPHTNLEDSCRLYVGGITRNIVPENAAAVERDIRSEFEKFGHVAAVNVPRRVLDVVDPQRTIFAFVIMRTPEGARNAFNAARKERSLSLIHLKINSLGFDGEATLSEQKGGQINSRAPFVHRGPPVQGISRSGFNVRNGSNGGRGSGGGSRGLRHYSGGSEYRQASEHGRH</sequence>
<evidence type="ECO:0000313" key="7">
    <source>
        <dbReference type="EMBL" id="VDK85331.1"/>
    </source>
</evidence>
<dbReference type="GO" id="GO:0010494">
    <property type="term" value="C:cytoplasmic stress granule"/>
    <property type="evidence" value="ECO:0007669"/>
    <property type="project" value="UniProtKB-SubCell"/>
</dbReference>